<evidence type="ECO:0000313" key="4">
    <source>
        <dbReference type="EMBL" id="MCF1751286.1"/>
    </source>
</evidence>
<dbReference type="SUPFAM" id="SSF56801">
    <property type="entry name" value="Acetyl-CoA synthetase-like"/>
    <property type="match status" value="1"/>
</dbReference>
<dbReference type="InterPro" id="IPR020845">
    <property type="entry name" value="AMP-binding_CS"/>
</dbReference>
<dbReference type="PANTHER" id="PTHR43201">
    <property type="entry name" value="ACYL-COA SYNTHETASE"/>
    <property type="match status" value="1"/>
</dbReference>
<sequence length="492" mass="54812">MLQLFENAFRLPDKIAVIDSQGSYTYGDLLRKSAEVASYLLNGKTDLHQAPVAFMVSPGFDYVSVQWGIWRAGGIAVPLCITYPFPSLQYVVEDTDAQTIVYGPEYAEILVPFETTERIRMVEISEVPQAADVKLPEIGLDRGAMILYTSGTTSLPKGVLTTHANIQSQISTLVQAWEWTERDHTLCLLPLHHVHGIINVVSCALWSGATVQFLNPFDAARVFQVFMEGSVNVFMAVPTIYFKLISYIETLDDTGRKSISDCLAKFRLMVSGSAALPVSVMEKWQAISGHYLLERYGMTEIGMAISNPLHGQRRAGYIGMPLPGVDVRICDERDRETQDQPGEIQVKGPSVFKEYWGKPEATSKSFSPDGWFKTGDIAVVEDGYFRILGRDSIDIIKSGGYKISALEIEEILRTHPEVKDCAVVGVPDEEWGELVAAAVIADAGLDLKALNVWMREKMPAYKTPRQYRILSELPRNAMGKVTKNELKKLFQK</sequence>
<dbReference type="Proteomes" id="UP001201449">
    <property type="component" value="Unassembled WGS sequence"/>
</dbReference>
<dbReference type="InterPro" id="IPR042099">
    <property type="entry name" value="ANL_N_sf"/>
</dbReference>
<dbReference type="PANTHER" id="PTHR43201:SF8">
    <property type="entry name" value="ACYL-COA SYNTHETASE FAMILY MEMBER 3"/>
    <property type="match status" value="1"/>
</dbReference>
<proteinExistence type="inferred from homology"/>
<evidence type="ECO:0000259" key="2">
    <source>
        <dbReference type="Pfam" id="PF00501"/>
    </source>
</evidence>
<name>A0ABS9BT81_9BACT</name>
<dbReference type="Gene3D" id="3.40.50.12780">
    <property type="entry name" value="N-terminal domain of ligase-like"/>
    <property type="match status" value="1"/>
</dbReference>
<comment type="similarity">
    <text evidence="1">Belongs to the ATP-dependent AMP-binding enzyme family.</text>
</comment>
<dbReference type="Gene3D" id="3.30.300.30">
    <property type="match status" value="1"/>
</dbReference>
<protein>
    <submittedName>
        <fullName evidence="4">Acyl-CoA synthetase</fullName>
    </submittedName>
</protein>
<evidence type="ECO:0000313" key="5">
    <source>
        <dbReference type="Proteomes" id="UP001201449"/>
    </source>
</evidence>
<keyword evidence="5" id="KW-1185">Reference proteome</keyword>
<evidence type="ECO:0000256" key="1">
    <source>
        <dbReference type="ARBA" id="ARBA00006432"/>
    </source>
</evidence>
<dbReference type="Pfam" id="PF13193">
    <property type="entry name" value="AMP-binding_C"/>
    <property type="match status" value="1"/>
</dbReference>
<reference evidence="4 5" key="1">
    <citation type="submission" date="2022-01" db="EMBL/GenBank/DDBJ databases">
        <title>Mariniradius saccharolyticus sp. nov., isolated from sediment of a river.</title>
        <authorList>
            <person name="Liu H."/>
        </authorList>
    </citation>
    <scope>NUCLEOTIDE SEQUENCE [LARGE SCALE GENOMIC DNA]</scope>
    <source>
        <strain evidence="4 5">RY-2</strain>
    </source>
</reference>
<feature type="domain" description="AMP-dependent synthetase/ligase" evidence="2">
    <location>
        <begin position="5"/>
        <end position="356"/>
    </location>
</feature>
<organism evidence="4 5">
    <name type="scientific">Mariniradius sediminis</name>
    <dbReference type="NCBI Taxonomy" id="2909237"/>
    <lineage>
        <taxon>Bacteria</taxon>
        <taxon>Pseudomonadati</taxon>
        <taxon>Bacteroidota</taxon>
        <taxon>Cytophagia</taxon>
        <taxon>Cytophagales</taxon>
        <taxon>Cyclobacteriaceae</taxon>
        <taxon>Mariniradius</taxon>
    </lineage>
</organism>
<dbReference type="RefSeq" id="WP_234861278.1">
    <property type="nucleotide sequence ID" value="NZ_JAKEVZ010000006.1"/>
</dbReference>
<dbReference type="PROSITE" id="PS00455">
    <property type="entry name" value="AMP_BINDING"/>
    <property type="match status" value="1"/>
</dbReference>
<evidence type="ECO:0000259" key="3">
    <source>
        <dbReference type="Pfam" id="PF13193"/>
    </source>
</evidence>
<dbReference type="EMBL" id="JAKEVZ010000006">
    <property type="protein sequence ID" value="MCF1751286.1"/>
    <property type="molecule type" value="Genomic_DNA"/>
</dbReference>
<gene>
    <name evidence="4" type="ORF">L0U89_09415</name>
</gene>
<feature type="domain" description="AMP-binding enzyme C-terminal" evidence="3">
    <location>
        <begin position="407"/>
        <end position="480"/>
    </location>
</feature>
<dbReference type="InterPro" id="IPR025110">
    <property type="entry name" value="AMP-bd_C"/>
</dbReference>
<dbReference type="InterPro" id="IPR045851">
    <property type="entry name" value="AMP-bd_C_sf"/>
</dbReference>
<dbReference type="InterPro" id="IPR000873">
    <property type="entry name" value="AMP-dep_synth/lig_dom"/>
</dbReference>
<dbReference type="CDD" id="cd05941">
    <property type="entry name" value="MCS"/>
    <property type="match status" value="1"/>
</dbReference>
<accession>A0ABS9BT81</accession>
<comment type="caution">
    <text evidence="4">The sequence shown here is derived from an EMBL/GenBank/DDBJ whole genome shotgun (WGS) entry which is preliminary data.</text>
</comment>
<dbReference type="Pfam" id="PF00501">
    <property type="entry name" value="AMP-binding"/>
    <property type="match status" value="1"/>
</dbReference>